<organism evidence="1 2">
    <name type="scientific">Cannabis sativa</name>
    <name type="common">Hemp</name>
    <name type="synonym">Marijuana</name>
    <dbReference type="NCBI Taxonomy" id="3483"/>
    <lineage>
        <taxon>Eukaryota</taxon>
        <taxon>Viridiplantae</taxon>
        <taxon>Streptophyta</taxon>
        <taxon>Embryophyta</taxon>
        <taxon>Tracheophyta</taxon>
        <taxon>Spermatophyta</taxon>
        <taxon>Magnoliopsida</taxon>
        <taxon>eudicotyledons</taxon>
        <taxon>Gunneridae</taxon>
        <taxon>Pentapetalae</taxon>
        <taxon>rosids</taxon>
        <taxon>fabids</taxon>
        <taxon>Rosales</taxon>
        <taxon>Cannabaceae</taxon>
        <taxon>Cannabis</taxon>
    </lineage>
</organism>
<dbReference type="EMBL" id="UZAU01000635">
    <property type="status" value="NOT_ANNOTATED_CDS"/>
    <property type="molecule type" value="Genomic_DNA"/>
</dbReference>
<proteinExistence type="predicted"/>
<accession>A0A803Q575</accession>
<dbReference type="Gramene" id="evm.model.07.480">
    <property type="protein sequence ID" value="cds.evm.model.07.480"/>
    <property type="gene ID" value="evm.TU.07.480"/>
</dbReference>
<evidence type="ECO:0000313" key="2">
    <source>
        <dbReference type="Proteomes" id="UP000596661"/>
    </source>
</evidence>
<reference evidence="1" key="1">
    <citation type="submission" date="2018-11" db="EMBL/GenBank/DDBJ databases">
        <authorList>
            <person name="Grassa J C."/>
        </authorList>
    </citation>
    <scope>NUCLEOTIDE SEQUENCE [LARGE SCALE GENOMIC DNA]</scope>
</reference>
<sequence length="144" mass="15925">MGCGESKHDVATGNTILQRKKSDNSIKTTSINAKDIETVHENPPINAAVDQVGRDSPNRFFSSRKDEELGIDMIISDGQSGKSEYNTPRHGAVTQAVADDEKENEKPVNVEENSVKEVETIKVEEKDLKLVEEVKSTNQNDEEV</sequence>
<protein>
    <submittedName>
        <fullName evidence="1">Uncharacterized protein</fullName>
    </submittedName>
</protein>
<reference evidence="1" key="2">
    <citation type="submission" date="2021-03" db="UniProtKB">
        <authorList>
            <consortium name="EnsemblPlants"/>
        </authorList>
    </citation>
    <scope>IDENTIFICATION</scope>
</reference>
<dbReference type="AlphaFoldDB" id="A0A803Q575"/>
<dbReference type="EnsemblPlants" id="evm.model.07.480">
    <property type="protein sequence ID" value="cds.evm.model.07.480"/>
    <property type="gene ID" value="evm.TU.07.480"/>
</dbReference>
<dbReference type="Proteomes" id="UP000596661">
    <property type="component" value="Chromosome 7"/>
</dbReference>
<evidence type="ECO:0000313" key="1">
    <source>
        <dbReference type="EnsemblPlants" id="cds.evm.model.07.480"/>
    </source>
</evidence>
<dbReference type="OMA" id="HENPPIN"/>
<name>A0A803Q575_CANSA</name>
<keyword evidence="2" id="KW-1185">Reference proteome</keyword>